<feature type="region of interest" description="Disordered" evidence="1">
    <location>
        <begin position="730"/>
        <end position="802"/>
    </location>
</feature>
<dbReference type="Gene3D" id="3.30.420.40">
    <property type="match status" value="2"/>
</dbReference>
<gene>
    <name evidence="2" type="ORF">FRUB_08720</name>
</gene>
<organism evidence="2 3">
    <name type="scientific">Fimbriiglobus ruber</name>
    <dbReference type="NCBI Taxonomy" id="1908690"/>
    <lineage>
        <taxon>Bacteria</taxon>
        <taxon>Pseudomonadati</taxon>
        <taxon>Planctomycetota</taxon>
        <taxon>Planctomycetia</taxon>
        <taxon>Gemmatales</taxon>
        <taxon>Gemmataceae</taxon>
        <taxon>Fimbriiglobus</taxon>
    </lineage>
</organism>
<dbReference type="Pfam" id="PF11104">
    <property type="entry name" value="PilM_2"/>
    <property type="match status" value="2"/>
</dbReference>
<evidence type="ECO:0000313" key="3">
    <source>
        <dbReference type="Proteomes" id="UP000214646"/>
    </source>
</evidence>
<name>A0A225DJ57_9BACT</name>
<protein>
    <submittedName>
        <fullName evidence="2">Putative fimbrial assembly protein PilM</fullName>
    </submittedName>
</protein>
<feature type="compositionally biased region" description="Gly residues" evidence="1">
    <location>
        <begin position="738"/>
        <end position="748"/>
    </location>
</feature>
<dbReference type="PANTHER" id="PTHR32432:SF3">
    <property type="entry name" value="ETHANOLAMINE UTILIZATION PROTEIN EUTJ"/>
    <property type="match status" value="1"/>
</dbReference>
<feature type="compositionally biased region" description="Gly residues" evidence="1">
    <location>
        <begin position="764"/>
        <end position="783"/>
    </location>
</feature>
<feature type="compositionally biased region" description="Gly residues" evidence="1">
    <location>
        <begin position="859"/>
        <end position="870"/>
    </location>
</feature>
<accession>A0A225DJ57</accession>
<dbReference type="Gene3D" id="3.30.1490.300">
    <property type="match status" value="1"/>
</dbReference>
<dbReference type="OrthoDB" id="9768127at2"/>
<feature type="compositionally biased region" description="Pro residues" evidence="1">
    <location>
        <begin position="749"/>
        <end position="763"/>
    </location>
</feature>
<dbReference type="Proteomes" id="UP000214646">
    <property type="component" value="Unassembled WGS sequence"/>
</dbReference>
<dbReference type="EMBL" id="NIDE01000017">
    <property type="protein sequence ID" value="OWK36157.1"/>
    <property type="molecule type" value="Genomic_DNA"/>
</dbReference>
<dbReference type="RefSeq" id="WP_161967968.1">
    <property type="nucleotide sequence ID" value="NZ_NIDE01000017.1"/>
</dbReference>
<keyword evidence="3" id="KW-1185">Reference proteome</keyword>
<feature type="region of interest" description="Disordered" evidence="1">
    <location>
        <begin position="598"/>
        <end position="629"/>
    </location>
</feature>
<dbReference type="NCBIfam" id="TIGR01175">
    <property type="entry name" value="pilM"/>
    <property type="match status" value="1"/>
</dbReference>
<evidence type="ECO:0000256" key="1">
    <source>
        <dbReference type="SAM" id="MobiDB-lite"/>
    </source>
</evidence>
<dbReference type="SUPFAM" id="SSF53067">
    <property type="entry name" value="Actin-like ATPase domain"/>
    <property type="match status" value="2"/>
</dbReference>
<dbReference type="CDD" id="cd24049">
    <property type="entry name" value="ASKHA_NBD_PilM"/>
    <property type="match status" value="1"/>
</dbReference>
<dbReference type="PANTHER" id="PTHR32432">
    <property type="entry name" value="CELL DIVISION PROTEIN FTSA-RELATED"/>
    <property type="match status" value="1"/>
</dbReference>
<dbReference type="InterPro" id="IPR050696">
    <property type="entry name" value="FtsA/MreB"/>
</dbReference>
<dbReference type="InterPro" id="IPR005883">
    <property type="entry name" value="PilM"/>
</dbReference>
<feature type="region of interest" description="Disordered" evidence="1">
    <location>
        <begin position="857"/>
        <end position="883"/>
    </location>
</feature>
<sequence>MAKPFGVWGIDIGQCALKALRLEMIDGQPTATAFDYIEHPKILSQPDADPDALTREALEKFLSRNPIGKDQVAIGIAGQSGLVRFVKLPPVEEKKVADIVKFEAKQQIPFPLEEVVWDFQKIAGGEAVGGFAMETEIGLFAMKRDIINKNLGFYQTAGSEVHLVQMAPLALCNYATYEILKKSEPGAAGAPAAEGAEPEAAVEDDTPRGKKRCAVVLDVGTDSANLIITDGGKIIWQRPIPLGGNHFTRALTKEMKLTFAKAEHLKRNAAKSPDLAQILRALRPVLTEFVGEVQRSLGYFTNTHRDAHVAYLVGLGSAFRLPGLQKYLSEKLSLDVRKPTKVERLAGDQVLNDPTFTENLLTFPVAYGLALQGLGMARLKTNLLPQEVRVERLIRAKKPFVAAAAAALLVGTGFLAVGYGAQLSAVTDPKIQTAIDSAKGSVTRATSQASEWTAKEAEVKKTTDEVKAIIVGNDERLNWVRFQEVLMLALPRHGNEQMGGNLTEVTKSDKLDVNQPDFWNNVNGNRAFEKYKDRLKSGLPLEKMFDDDLAQYLATVNLEAVYERYTDNVAAFLTAADDQVKMRLSYNIADDMLESEREMDEANKRYKPKPPSDAPAAPGGAPAAPSPAGASTGGGAWVIELRGYTYNEGGTNFLKQCLLRNLQKFDKFAEINKGDQKVAKVIPGGVDPIKGRVSHAFLLFSLVDDQPTPGQFKWINRNYADWLIAKSSAGGADPSGGMSKGLPGGMGGGPPPGGMGGMSPPPGGGGMAVPGGPGGPGGAGGPVGTSWSPLTGSTQFAGGGMGGPGGIGPMAPPGGMGGLGGGLGATGGDTAEPTWGSQATGSGPGMMGGPGMMPPRGEMPGGPGGPGVPGTAGTPGANAKKKPRYEFTVYLIWREPTPTDPTPTAGGS</sequence>
<proteinExistence type="predicted"/>
<dbReference type="InterPro" id="IPR043129">
    <property type="entry name" value="ATPase_NBD"/>
</dbReference>
<comment type="caution">
    <text evidence="2">The sequence shown here is derived from an EMBL/GenBank/DDBJ whole genome shotgun (WGS) entry which is preliminary data.</text>
</comment>
<reference evidence="3" key="1">
    <citation type="submission" date="2017-06" db="EMBL/GenBank/DDBJ databases">
        <title>Genome analysis of Fimbriiglobus ruber SP5, the first member of the order Planctomycetales with confirmed chitinolytic capability.</title>
        <authorList>
            <person name="Ravin N.V."/>
            <person name="Rakitin A.L."/>
            <person name="Ivanova A.A."/>
            <person name="Beletsky A.V."/>
            <person name="Kulichevskaya I.S."/>
            <person name="Mardanov A.V."/>
            <person name="Dedysh S.N."/>
        </authorList>
    </citation>
    <scope>NUCLEOTIDE SEQUENCE [LARGE SCALE GENOMIC DNA]</scope>
    <source>
        <strain evidence="3">SP5</strain>
    </source>
</reference>
<feature type="compositionally biased region" description="Polar residues" evidence="1">
    <location>
        <begin position="785"/>
        <end position="796"/>
    </location>
</feature>
<feature type="compositionally biased region" description="Low complexity" evidence="1">
    <location>
        <begin position="614"/>
        <end position="629"/>
    </location>
</feature>
<dbReference type="AlphaFoldDB" id="A0A225DJ57"/>
<evidence type="ECO:0000313" key="2">
    <source>
        <dbReference type="EMBL" id="OWK36157.1"/>
    </source>
</evidence>